<comment type="catalytic activity">
    <reaction evidence="7">
        <text>O-phospho-L-tyrosyl-[protein] + H2O = L-tyrosyl-[protein] + phosphate</text>
        <dbReference type="Rhea" id="RHEA:10684"/>
        <dbReference type="Rhea" id="RHEA-COMP:10136"/>
        <dbReference type="Rhea" id="RHEA-COMP:20101"/>
        <dbReference type="ChEBI" id="CHEBI:15377"/>
        <dbReference type="ChEBI" id="CHEBI:43474"/>
        <dbReference type="ChEBI" id="CHEBI:46858"/>
        <dbReference type="ChEBI" id="CHEBI:61978"/>
        <dbReference type="EC" id="3.1.3.48"/>
    </reaction>
</comment>
<evidence type="ECO:0000256" key="7">
    <source>
        <dbReference type="RuleBase" id="RU368115"/>
    </source>
</evidence>
<feature type="active site" evidence="6">
    <location>
        <position position="19"/>
    </location>
</feature>
<dbReference type="EMBL" id="JBBCAQ010000003">
    <property type="protein sequence ID" value="KAK7604485.1"/>
    <property type="molecule type" value="Genomic_DNA"/>
</dbReference>
<dbReference type="PRINTS" id="PR00719">
    <property type="entry name" value="LMWPTPASE"/>
</dbReference>
<reference evidence="9 10" key="1">
    <citation type="submission" date="2024-03" db="EMBL/GenBank/DDBJ databases">
        <title>Adaptation during the transition from Ophiocordyceps entomopathogen to insect associate is accompanied by gene loss and intensified selection.</title>
        <authorList>
            <person name="Ward C.M."/>
            <person name="Onetto C.A."/>
            <person name="Borneman A.R."/>
        </authorList>
    </citation>
    <scope>NUCLEOTIDE SEQUENCE [LARGE SCALE GENOMIC DNA]</scope>
    <source>
        <strain evidence="9">AWRI1</strain>
        <tissue evidence="9">Single Adult Female</tissue>
    </source>
</reference>
<feature type="active site" description="Nucleophile" evidence="6">
    <location>
        <position position="13"/>
    </location>
</feature>
<comment type="similarity">
    <text evidence="2 7">Belongs to the low molecular weight phosphotyrosine protein phosphatase family.</text>
</comment>
<comment type="catalytic activity">
    <reaction evidence="7">
        <text>a phosphate monoester + H2O = an alcohol + phosphate</text>
        <dbReference type="Rhea" id="RHEA:15017"/>
        <dbReference type="ChEBI" id="CHEBI:15377"/>
        <dbReference type="ChEBI" id="CHEBI:30879"/>
        <dbReference type="ChEBI" id="CHEBI:43474"/>
        <dbReference type="ChEBI" id="CHEBI:67140"/>
        <dbReference type="EC" id="3.1.3.2"/>
    </reaction>
</comment>
<proteinExistence type="inferred from homology"/>
<dbReference type="PANTHER" id="PTHR11717:SF7">
    <property type="entry name" value="LOW MOLECULAR WEIGHT PHOSPHOTYROSINE PROTEIN PHOSPHATASE"/>
    <property type="match status" value="1"/>
</dbReference>
<organism evidence="9 10">
    <name type="scientific">Parthenolecanium corni</name>
    <dbReference type="NCBI Taxonomy" id="536013"/>
    <lineage>
        <taxon>Eukaryota</taxon>
        <taxon>Metazoa</taxon>
        <taxon>Ecdysozoa</taxon>
        <taxon>Arthropoda</taxon>
        <taxon>Hexapoda</taxon>
        <taxon>Insecta</taxon>
        <taxon>Pterygota</taxon>
        <taxon>Neoptera</taxon>
        <taxon>Paraneoptera</taxon>
        <taxon>Hemiptera</taxon>
        <taxon>Sternorrhyncha</taxon>
        <taxon>Coccoidea</taxon>
        <taxon>Coccidae</taxon>
        <taxon>Parthenolecanium</taxon>
    </lineage>
</organism>
<dbReference type="FunFam" id="3.40.50.2300:FF:000105">
    <property type="entry name" value="Low molecular weight phosphotyrosine protein"/>
    <property type="match status" value="1"/>
</dbReference>
<dbReference type="SMART" id="SM00226">
    <property type="entry name" value="LMWPc"/>
    <property type="match status" value="1"/>
</dbReference>
<dbReference type="GO" id="GO:0004726">
    <property type="term" value="F:non-membrane spanning protein tyrosine phosphatase activity"/>
    <property type="evidence" value="ECO:0007669"/>
    <property type="project" value="InterPro"/>
</dbReference>
<dbReference type="AlphaFoldDB" id="A0AAN9TSZ6"/>
<keyword evidence="4 7" id="KW-0378">Hydrolase</keyword>
<dbReference type="PRINTS" id="PR00720">
    <property type="entry name" value="MAMMALPTPASE"/>
</dbReference>
<gene>
    <name evidence="9" type="ORF">V9T40_005671</name>
</gene>
<dbReference type="InterPro" id="IPR002115">
    <property type="entry name" value="Tyr_Pase_low_mol_wt_mml"/>
</dbReference>
<evidence type="ECO:0000259" key="8">
    <source>
        <dbReference type="SMART" id="SM00226"/>
    </source>
</evidence>
<comment type="function">
    <text evidence="7">Acts on tyrosine phosphorylated proteins, low-MW aryl phosphates and natural and synthetic acyl phosphates.</text>
</comment>
<dbReference type="GO" id="GO:0003993">
    <property type="term" value="F:acid phosphatase activity"/>
    <property type="evidence" value="ECO:0007669"/>
    <property type="project" value="UniProtKB-UniRule"/>
</dbReference>
<dbReference type="Gene3D" id="3.40.50.2300">
    <property type="match status" value="1"/>
</dbReference>
<dbReference type="SUPFAM" id="SSF52788">
    <property type="entry name" value="Phosphotyrosine protein phosphatases I"/>
    <property type="match status" value="1"/>
</dbReference>
<dbReference type="CDD" id="cd16343">
    <property type="entry name" value="LMWPTP"/>
    <property type="match status" value="1"/>
</dbReference>
<evidence type="ECO:0000256" key="5">
    <source>
        <dbReference type="ARBA" id="ARBA00022912"/>
    </source>
</evidence>
<evidence type="ECO:0000256" key="1">
    <source>
        <dbReference type="ARBA" id="ARBA00004496"/>
    </source>
</evidence>
<name>A0AAN9TSZ6_9HEMI</name>
<dbReference type="InterPro" id="IPR023485">
    <property type="entry name" value="Ptyr_pPase"/>
</dbReference>
<keyword evidence="10" id="KW-1185">Reference proteome</keyword>
<feature type="active site" description="Proton donor" evidence="6">
    <location>
        <position position="128"/>
    </location>
</feature>
<dbReference type="GO" id="GO:0005737">
    <property type="term" value="C:cytoplasm"/>
    <property type="evidence" value="ECO:0007669"/>
    <property type="project" value="UniProtKB-SubCell"/>
</dbReference>
<comment type="subcellular location">
    <subcellularLocation>
        <location evidence="1 7">Cytoplasm</location>
    </subcellularLocation>
</comment>
<evidence type="ECO:0000313" key="10">
    <source>
        <dbReference type="Proteomes" id="UP001367676"/>
    </source>
</evidence>
<dbReference type="EC" id="3.1.3.2" evidence="7"/>
<evidence type="ECO:0000256" key="6">
    <source>
        <dbReference type="PIRSR" id="PIRSR617867-1"/>
    </source>
</evidence>
<comment type="caution">
    <text evidence="9">The sequence shown here is derived from an EMBL/GenBank/DDBJ whole genome shotgun (WGS) entry which is preliminary data.</text>
</comment>
<dbReference type="InterPro" id="IPR036196">
    <property type="entry name" value="Ptyr_pPase_sf"/>
</dbReference>
<sequence length="156" mass="17769">MAEQPKKSVLFICLGNICRSPIAAAVFRHVARQKGVEHEWKCDSAAIGPWHVGSTMDKRAAQVLSKHGVDTSHRVRQITKDDFRTFDYVFGMDNENMRELRKRAPPDAKAKIQLLGSHDPQGKLIIRDPYYDDDIAGFEECYEIALRSCTAFLEKF</sequence>
<keyword evidence="5 7" id="KW-0904">Protein phosphatase</keyword>
<evidence type="ECO:0000256" key="2">
    <source>
        <dbReference type="ARBA" id="ARBA00011063"/>
    </source>
</evidence>
<evidence type="ECO:0000256" key="4">
    <source>
        <dbReference type="ARBA" id="ARBA00022801"/>
    </source>
</evidence>
<dbReference type="EC" id="3.1.3.48" evidence="7"/>
<dbReference type="InterPro" id="IPR017867">
    <property type="entry name" value="Tyr_phospatase_low_mol_wt"/>
</dbReference>
<evidence type="ECO:0000313" key="9">
    <source>
        <dbReference type="EMBL" id="KAK7604485.1"/>
    </source>
</evidence>
<accession>A0AAN9TSZ6</accession>
<feature type="domain" description="Phosphotyrosine protein phosphatase I" evidence="8">
    <location>
        <begin position="7"/>
        <end position="155"/>
    </location>
</feature>
<keyword evidence="3 7" id="KW-0963">Cytoplasm</keyword>
<protein>
    <recommendedName>
        <fullName evidence="7">Low molecular weight phosphotyrosine protein phosphatase</fullName>
        <shortName evidence="7">LMW-PTP</shortName>
        <shortName evidence="7">LMW-PTPase</shortName>
        <ecNumber evidence="7">3.1.3.2</ecNumber>
        <ecNumber evidence="7">3.1.3.48</ecNumber>
    </recommendedName>
    <alternativeName>
        <fullName evidence="7">Low molecular weight cytosolic acid phosphatase</fullName>
    </alternativeName>
</protein>
<dbReference type="Proteomes" id="UP001367676">
    <property type="component" value="Unassembled WGS sequence"/>
</dbReference>
<dbReference type="Pfam" id="PF01451">
    <property type="entry name" value="LMWPc"/>
    <property type="match status" value="1"/>
</dbReference>
<dbReference type="PANTHER" id="PTHR11717">
    <property type="entry name" value="LOW MOLECULAR WEIGHT PROTEIN TYROSINE PHOSPHATASE"/>
    <property type="match status" value="1"/>
</dbReference>
<evidence type="ECO:0000256" key="3">
    <source>
        <dbReference type="ARBA" id="ARBA00022490"/>
    </source>
</evidence>
<dbReference type="InterPro" id="IPR050438">
    <property type="entry name" value="LMW_PTPase"/>
</dbReference>